<name>A0A2T5IYT0_9GAMM</name>
<sequence length="83" mass="9907">MQSPHTISQAIYYLQSLSPEKAQEAIDFIEFLYQKEYKNVPIAPKSNEWDWLKNLQPFDNNFEQAISEKLCIQQRPNLDDLFR</sequence>
<reference evidence="1 2" key="1">
    <citation type="submission" date="2018-04" db="EMBL/GenBank/DDBJ databases">
        <title>Genomic Encyclopedia of Archaeal and Bacterial Type Strains, Phase II (KMG-II): from individual species to whole genera.</title>
        <authorList>
            <person name="Goeker M."/>
        </authorList>
    </citation>
    <scope>NUCLEOTIDE SEQUENCE [LARGE SCALE GENOMIC DNA]</scope>
    <source>
        <strain evidence="1 2">DSM 5822</strain>
    </source>
</reference>
<dbReference type="EMBL" id="QAON01000009">
    <property type="protein sequence ID" value="PTQ89062.1"/>
    <property type="molecule type" value="Genomic_DNA"/>
</dbReference>
<dbReference type="AlphaFoldDB" id="A0A2T5IYT0"/>
<organism evidence="1 2">
    <name type="scientific">Agitococcus lubricus</name>
    <dbReference type="NCBI Taxonomy" id="1077255"/>
    <lineage>
        <taxon>Bacteria</taxon>
        <taxon>Pseudomonadati</taxon>
        <taxon>Pseudomonadota</taxon>
        <taxon>Gammaproteobacteria</taxon>
        <taxon>Moraxellales</taxon>
        <taxon>Moraxellaceae</taxon>
        <taxon>Agitococcus</taxon>
    </lineage>
</organism>
<dbReference type="Proteomes" id="UP000244223">
    <property type="component" value="Unassembled WGS sequence"/>
</dbReference>
<dbReference type="OrthoDB" id="5772917at2"/>
<proteinExistence type="predicted"/>
<comment type="caution">
    <text evidence="1">The sequence shown here is derived from an EMBL/GenBank/DDBJ whole genome shotgun (WGS) entry which is preliminary data.</text>
</comment>
<evidence type="ECO:0000313" key="2">
    <source>
        <dbReference type="Proteomes" id="UP000244223"/>
    </source>
</evidence>
<evidence type="ECO:0008006" key="3">
    <source>
        <dbReference type="Google" id="ProtNLM"/>
    </source>
</evidence>
<gene>
    <name evidence="1" type="ORF">C8N29_10983</name>
</gene>
<dbReference type="RefSeq" id="WP_107865975.1">
    <property type="nucleotide sequence ID" value="NZ_QAON01000009.1"/>
</dbReference>
<keyword evidence="2" id="KW-1185">Reference proteome</keyword>
<protein>
    <recommendedName>
        <fullName evidence="3">DUF2281 domain-containing protein</fullName>
    </recommendedName>
</protein>
<evidence type="ECO:0000313" key="1">
    <source>
        <dbReference type="EMBL" id="PTQ89062.1"/>
    </source>
</evidence>
<accession>A0A2T5IYT0</accession>